<feature type="domain" description="Sporulation regulator WhiA C-terminal" evidence="4">
    <location>
        <begin position="187"/>
        <end position="273"/>
    </location>
</feature>
<dbReference type="Pfam" id="PF02650">
    <property type="entry name" value="HTH_WhiA"/>
    <property type="match status" value="1"/>
</dbReference>
<keyword evidence="3" id="KW-0131">Cell cycle</keyword>
<keyword evidence="7" id="KW-1185">Reference proteome</keyword>
<dbReference type="GO" id="GO:0003677">
    <property type="term" value="F:DNA binding"/>
    <property type="evidence" value="ECO:0007669"/>
    <property type="project" value="UniProtKB-KW"/>
</dbReference>
<dbReference type="Pfam" id="PF14527">
    <property type="entry name" value="LAGLIDADG_WhiA"/>
    <property type="match status" value="2"/>
</dbReference>
<evidence type="ECO:0000256" key="1">
    <source>
        <dbReference type="ARBA" id="ARBA00022618"/>
    </source>
</evidence>
<keyword evidence="1" id="KW-0132">Cell division</keyword>
<dbReference type="Gene3D" id="3.10.28.10">
    <property type="entry name" value="Homing endonucleases"/>
    <property type="match status" value="1"/>
</dbReference>
<keyword evidence="2 6" id="KW-0238">DNA-binding</keyword>
<dbReference type="InterPro" id="IPR023054">
    <property type="entry name" value="Sporulation_regulator_WhiA_C"/>
</dbReference>
<dbReference type="PANTHER" id="PTHR37307">
    <property type="entry name" value="CELL DIVISION PROTEIN WHIA-RELATED"/>
    <property type="match status" value="1"/>
</dbReference>
<dbReference type="NCBIfam" id="TIGR00647">
    <property type="entry name" value="DNA_bind_WhiA"/>
    <property type="match status" value="1"/>
</dbReference>
<dbReference type="RefSeq" id="WP_280101854.1">
    <property type="nucleotide sequence ID" value="NZ_CP122979.1"/>
</dbReference>
<feature type="domain" description="WhiA LAGLIDADG-like" evidence="5">
    <location>
        <begin position="92"/>
        <end position="183"/>
    </location>
</feature>
<feature type="domain" description="WhiA LAGLIDADG-like" evidence="5">
    <location>
        <begin position="24"/>
        <end position="84"/>
    </location>
</feature>
<dbReference type="SUPFAM" id="SSF55608">
    <property type="entry name" value="Homing endonucleases"/>
    <property type="match status" value="1"/>
</dbReference>
<reference evidence="6" key="1">
    <citation type="submission" date="2023-04" db="EMBL/GenBank/DDBJ databases">
        <title>Completed genome of Mycoplasma lagogenitalium type strain 12MS.</title>
        <authorList>
            <person name="Spergser J."/>
        </authorList>
    </citation>
    <scope>NUCLEOTIDE SEQUENCE</scope>
    <source>
        <strain evidence="6">12MS</strain>
    </source>
</reference>
<evidence type="ECO:0000256" key="2">
    <source>
        <dbReference type="ARBA" id="ARBA00023125"/>
    </source>
</evidence>
<gene>
    <name evidence="6" type="primary">whiA</name>
    <name evidence="6" type="ORF">QEG99_03755</name>
</gene>
<organism evidence="6 7">
    <name type="scientific">Mesomycoplasma lagogenitalium</name>
    <dbReference type="NCBI Taxonomy" id="171286"/>
    <lineage>
        <taxon>Bacteria</taxon>
        <taxon>Bacillati</taxon>
        <taxon>Mycoplasmatota</taxon>
        <taxon>Mycoplasmoidales</taxon>
        <taxon>Metamycoplasmataceae</taxon>
        <taxon>Mesomycoplasma</taxon>
    </lineage>
</organism>
<name>A0ABY8LVJ5_9BACT</name>
<evidence type="ECO:0000313" key="7">
    <source>
        <dbReference type="Proteomes" id="UP001179842"/>
    </source>
</evidence>
<dbReference type="InterPro" id="IPR039518">
    <property type="entry name" value="WhiA_LAGLIDADG_dom"/>
</dbReference>
<sequence>MSFSHQIKLEVLKNKMKEKHFLSFLNGLILTNCKFIEEESFIIKINKSDISFLIKEKLQKYDIKFYRTTKNKNWIVILKKDFKIKYEIENPQFFFAGAFVGAGTISDINSIYYNLQITFFYEEIGEIIKDKLNSYQFNFKITKNKNKFLIYEKQVENIQDFLNAIGANENFQTFFNIKNMRDIQNNANRLANLDVHNQQRLVNAASRDIENYNFILENKLEHLFKKEELIFFQERVNEPFLNLNDIALLLSEKHNIKKTKSGLNHWSIKLNKIVKNLK</sequence>
<evidence type="ECO:0000313" key="6">
    <source>
        <dbReference type="EMBL" id="WGI36553.1"/>
    </source>
</evidence>
<evidence type="ECO:0000256" key="3">
    <source>
        <dbReference type="ARBA" id="ARBA00023306"/>
    </source>
</evidence>
<dbReference type="Proteomes" id="UP001179842">
    <property type="component" value="Chromosome"/>
</dbReference>
<dbReference type="PANTHER" id="PTHR37307:SF1">
    <property type="entry name" value="CELL DIVISION PROTEIN WHIA-RELATED"/>
    <property type="match status" value="1"/>
</dbReference>
<accession>A0ABY8LVJ5</accession>
<evidence type="ECO:0000259" key="5">
    <source>
        <dbReference type="Pfam" id="PF14527"/>
    </source>
</evidence>
<protein>
    <submittedName>
        <fullName evidence="6">DNA-binding protein WhiA</fullName>
    </submittedName>
</protein>
<evidence type="ECO:0000259" key="4">
    <source>
        <dbReference type="Pfam" id="PF02650"/>
    </source>
</evidence>
<dbReference type="InterPro" id="IPR027434">
    <property type="entry name" value="Homing_endonucl"/>
</dbReference>
<dbReference type="InterPro" id="IPR003802">
    <property type="entry name" value="Sporulation_regulator_WhiA"/>
</dbReference>
<dbReference type="EMBL" id="CP122979">
    <property type="protein sequence ID" value="WGI36553.1"/>
    <property type="molecule type" value="Genomic_DNA"/>
</dbReference>
<proteinExistence type="predicted"/>